<evidence type="ECO:0000256" key="6">
    <source>
        <dbReference type="ARBA" id="ARBA00022840"/>
    </source>
</evidence>
<accession>A0A1V9YV28</accession>
<dbReference type="InterPro" id="IPR050173">
    <property type="entry name" value="ABC_transporter_C-like"/>
</dbReference>
<evidence type="ECO:0000256" key="9">
    <source>
        <dbReference type="SAM" id="Phobius"/>
    </source>
</evidence>
<evidence type="ECO:0000256" key="5">
    <source>
        <dbReference type="ARBA" id="ARBA00022741"/>
    </source>
</evidence>
<evidence type="ECO:0000256" key="8">
    <source>
        <dbReference type="ARBA" id="ARBA00023136"/>
    </source>
</evidence>
<evidence type="ECO:0000256" key="1">
    <source>
        <dbReference type="ARBA" id="ARBA00004127"/>
    </source>
</evidence>
<keyword evidence="4" id="KW-0677">Repeat</keyword>
<dbReference type="AlphaFoldDB" id="A0A1V9YV28"/>
<dbReference type="SUPFAM" id="SSF90123">
    <property type="entry name" value="ABC transporter transmembrane region"/>
    <property type="match status" value="1"/>
</dbReference>
<dbReference type="EMBL" id="JNBS01002746">
    <property type="protein sequence ID" value="OQR89433.1"/>
    <property type="molecule type" value="Genomic_DNA"/>
</dbReference>
<dbReference type="InterPro" id="IPR011527">
    <property type="entry name" value="ABC1_TM_dom"/>
</dbReference>
<keyword evidence="5" id="KW-0547">Nucleotide-binding</keyword>
<comment type="caution">
    <text evidence="11">The sequence shown here is derived from an EMBL/GenBank/DDBJ whole genome shotgun (WGS) entry which is preliminary data.</text>
</comment>
<proteinExistence type="predicted"/>
<keyword evidence="2" id="KW-0813">Transport</keyword>
<dbReference type="PANTHER" id="PTHR24223">
    <property type="entry name" value="ATP-BINDING CASSETTE SUB-FAMILY C"/>
    <property type="match status" value="1"/>
</dbReference>
<gene>
    <name evidence="11" type="ORF">THRCLA_09744</name>
</gene>
<feature type="domain" description="ABC transmembrane type-1" evidence="10">
    <location>
        <begin position="75"/>
        <end position="334"/>
    </location>
</feature>
<dbReference type="GO" id="GO:0016020">
    <property type="term" value="C:membrane"/>
    <property type="evidence" value="ECO:0007669"/>
    <property type="project" value="InterPro"/>
</dbReference>
<dbReference type="STRING" id="74557.A0A1V9YV28"/>
<keyword evidence="8 9" id="KW-0472">Membrane</keyword>
<dbReference type="Pfam" id="PF00664">
    <property type="entry name" value="ABC_membrane"/>
    <property type="match status" value="1"/>
</dbReference>
<dbReference type="CDD" id="cd18579">
    <property type="entry name" value="ABC_6TM_ABCC_D1"/>
    <property type="match status" value="1"/>
</dbReference>
<dbReference type="GO" id="GO:0005524">
    <property type="term" value="F:ATP binding"/>
    <property type="evidence" value="ECO:0007669"/>
    <property type="project" value="UniProtKB-KW"/>
</dbReference>
<protein>
    <submittedName>
        <fullName evidence="11">ATP-binding Cassette (ABC) Superfamily</fullName>
    </submittedName>
</protein>
<evidence type="ECO:0000256" key="7">
    <source>
        <dbReference type="ARBA" id="ARBA00022989"/>
    </source>
</evidence>
<feature type="transmembrane region" description="Helical" evidence="9">
    <location>
        <begin position="292"/>
        <end position="322"/>
    </location>
</feature>
<keyword evidence="7 9" id="KW-1133">Transmembrane helix</keyword>
<dbReference type="Proteomes" id="UP000243217">
    <property type="component" value="Unassembled WGS sequence"/>
</dbReference>
<evidence type="ECO:0000256" key="2">
    <source>
        <dbReference type="ARBA" id="ARBA00022448"/>
    </source>
</evidence>
<keyword evidence="3 9" id="KW-0812">Transmembrane</keyword>
<dbReference type="GO" id="GO:0012505">
    <property type="term" value="C:endomembrane system"/>
    <property type="evidence" value="ECO:0007669"/>
    <property type="project" value="UniProtKB-SubCell"/>
</dbReference>
<dbReference type="PANTHER" id="PTHR24223:SF443">
    <property type="entry name" value="MULTIDRUG-RESISTANCE LIKE PROTEIN 1, ISOFORM I"/>
    <property type="match status" value="1"/>
</dbReference>
<organism evidence="11 12">
    <name type="scientific">Thraustotheca clavata</name>
    <dbReference type="NCBI Taxonomy" id="74557"/>
    <lineage>
        <taxon>Eukaryota</taxon>
        <taxon>Sar</taxon>
        <taxon>Stramenopiles</taxon>
        <taxon>Oomycota</taxon>
        <taxon>Saprolegniomycetes</taxon>
        <taxon>Saprolegniales</taxon>
        <taxon>Achlyaceae</taxon>
        <taxon>Thraustotheca</taxon>
    </lineage>
</organism>
<reference evidence="11 12" key="1">
    <citation type="journal article" date="2014" name="Genome Biol. Evol.">
        <title>The secreted proteins of Achlya hypogyna and Thraustotheca clavata identify the ancestral oomycete secretome and reveal gene acquisitions by horizontal gene transfer.</title>
        <authorList>
            <person name="Misner I."/>
            <person name="Blouin N."/>
            <person name="Leonard G."/>
            <person name="Richards T.A."/>
            <person name="Lane C.E."/>
        </authorList>
    </citation>
    <scope>NUCLEOTIDE SEQUENCE [LARGE SCALE GENOMIC DNA]</scope>
    <source>
        <strain evidence="11 12">ATCC 34112</strain>
    </source>
</reference>
<dbReference type="InterPro" id="IPR036640">
    <property type="entry name" value="ABC1_TM_sf"/>
</dbReference>
<evidence type="ECO:0000313" key="11">
    <source>
        <dbReference type="EMBL" id="OQR89433.1"/>
    </source>
</evidence>
<dbReference type="Gene3D" id="1.20.1560.10">
    <property type="entry name" value="ABC transporter type 1, transmembrane domain"/>
    <property type="match status" value="1"/>
</dbReference>
<keyword evidence="12" id="KW-1185">Reference proteome</keyword>
<evidence type="ECO:0000259" key="10">
    <source>
        <dbReference type="PROSITE" id="PS50929"/>
    </source>
</evidence>
<evidence type="ECO:0000313" key="12">
    <source>
        <dbReference type="Proteomes" id="UP000243217"/>
    </source>
</evidence>
<comment type="subcellular location">
    <subcellularLocation>
        <location evidence="1">Endomembrane system</location>
        <topology evidence="1">Multi-pass membrane protein</topology>
    </subcellularLocation>
</comment>
<evidence type="ECO:0000256" key="3">
    <source>
        <dbReference type="ARBA" id="ARBA00022692"/>
    </source>
</evidence>
<feature type="transmembrane region" description="Helical" evidence="9">
    <location>
        <begin position="62"/>
        <end position="93"/>
    </location>
</feature>
<sequence length="334" mass="37889">MVHPIQTANWTSRLLYNWIEPLLGVANERQLEIDDLWPLQIQYQCKCISTIFEAAFKRKRSLVFAIIQVYGIHFAFVGLVQSITVLCTLYGPVVLEIILQAVEKGSQMDFYCALRAIVSLFIVRAIQALLTTHSTFENQLLTMQVTSALQHLLFKKTLALDAAARREKTAGEISNMFSSDIQLIINFSTSSNQIWLIPLQVALILWMLYKIIGWATFVGAAVIIVTLLANHILAKAQRDAYKQLMTQKDTRMKTVNEIFGAIQIIKLNAWEENFLSKLSNHREKELRTMKHIAWLQSWFVALLYAAPVVVTVVSFAVVTLVMKEPLTPSKAFTA</sequence>
<keyword evidence="6 11" id="KW-0067">ATP-binding</keyword>
<dbReference type="GO" id="GO:0140359">
    <property type="term" value="F:ABC-type transporter activity"/>
    <property type="evidence" value="ECO:0007669"/>
    <property type="project" value="InterPro"/>
</dbReference>
<dbReference type="OrthoDB" id="78465at2759"/>
<feature type="non-terminal residue" evidence="11">
    <location>
        <position position="334"/>
    </location>
</feature>
<dbReference type="InterPro" id="IPR044746">
    <property type="entry name" value="ABCC_6TM_D1"/>
</dbReference>
<dbReference type="PROSITE" id="PS50929">
    <property type="entry name" value="ABC_TM1F"/>
    <property type="match status" value="1"/>
</dbReference>
<evidence type="ECO:0000256" key="4">
    <source>
        <dbReference type="ARBA" id="ARBA00022737"/>
    </source>
</evidence>
<feature type="transmembrane region" description="Helical" evidence="9">
    <location>
        <begin position="211"/>
        <end position="233"/>
    </location>
</feature>
<name>A0A1V9YV28_9STRA</name>